<dbReference type="EMBL" id="PPXC01000005">
    <property type="protein sequence ID" value="POH73875.1"/>
    <property type="molecule type" value="Genomic_DNA"/>
</dbReference>
<proteinExistence type="predicted"/>
<evidence type="ECO:0000313" key="3">
    <source>
        <dbReference type="Proteomes" id="UP000237061"/>
    </source>
</evidence>
<accession>A0A2S3ZX80</accession>
<evidence type="ECO:0000313" key="2">
    <source>
        <dbReference type="EMBL" id="POH73875.1"/>
    </source>
</evidence>
<reference evidence="2 3" key="1">
    <citation type="submission" date="2018-01" db="EMBL/GenBank/DDBJ databases">
        <title>Arthrobacter sp. nov., from glaciers in China.</title>
        <authorList>
            <person name="Liu Q."/>
            <person name="Xin Y.-H."/>
        </authorList>
    </citation>
    <scope>NUCLEOTIDE SEQUENCE [LARGE SCALE GENOMIC DNA]</scope>
    <source>
        <strain evidence="2 3">HLT2-12-2</strain>
    </source>
</reference>
<dbReference type="Proteomes" id="UP000237061">
    <property type="component" value="Unassembled WGS sequence"/>
</dbReference>
<name>A0A2S3ZX80_ARTGL</name>
<feature type="signal peptide" evidence="1">
    <location>
        <begin position="1"/>
        <end position="41"/>
    </location>
</feature>
<gene>
    <name evidence="2" type="ORF">CVS27_08130</name>
</gene>
<keyword evidence="1" id="KW-0732">Signal</keyword>
<organism evidence="2 3">
    <name type="scientific">Arthrobacter glacialis</name>
    <dbReference type="NCBI Taxonomy" id="1664"/>
    <lineage>
        <taxon>Bacteria</taxon>
        <taxon>Bacillati</taxon>
        <taxon>Actinomycetota</taxon>
        <taxon>Actinomycetes</taxon>
        <taxon>Micrococcales</taxon>
        <taxon>Micrococcaceae</taxon>
        <taxon>Arthrobacter</taxon>
    </lineage>
</organism>
<sequence>MVIDNTQLKGSFMKSPFASVGVAAVLAAGLILAPGLSPAQADTATSNDTAPVSSVQTENVATTYGMWFIPCNVFGFRMC</sequence>
<feature type="chain" id="PRO_5015392179" evidence="1">
    <location>
        <begin position="42"/>
        <end position="79"/>
    </location>
</feature>
<comment type="caution">
    <text evidence="2">The sequence shown here is derived from an EMBL/GenBank/DDBJ whole genome shotgun (WGS) entry which is preliminary data.</text>
</comment>
<evidence type="ECO:0000256" key="1">
    <source>
        <dbReference type="SAM" id="SignalP"/>
    </source>
</evidence>
<dbReference type="AlphaFoldDB" id="A0A2S3ZX80"/>
<keyword evidence="3" id="KW-1185">Reference proteome</keyword>
<protein>
    <submittedName>
        <fullName evidence="2">Uncharacterized protein</fullName>
    </submittedName>
</protein>